<dbReference type="GO" id="GO:0007156">
    <property type="term" value="P:homophilic cell adhesion via plasma membrane adhesion molecules"/>
    <property type="evidence" value="ECO:0007669"/>
    <property type="project" value="InterPro"/>
</dbReference>
<dbReference type="InterPro" id="IPR044048">
    <property type="entry name" value="Big_12"/>
</dbReference>
<accession>A0A5C6LR59</accession>
<dbReference type="GO" id="GO:0016020">
    <property type="term" value="C:membrane"/>
    <property type="evidence" value="ECO:0007669"/>
    <property type="project" value="InterPro"/>
</dbReference>
<dbReference type="Pfam" id="PF19078">
    <property type="entry name" value="Big_12"/>
    <property type="match status" value="9"/>
</dbReference>
<dbReference type="InterPro" id="IPR015919">
    <property type="entry name" value="Cadherin-like_sf"/>
</dbReference>
<dbReference type="InterPro" id="IPR002126">
    <property type="entry name" value="Cadherin-like_dom"/>
</dbReference>
<dbReference type="EMBL" id="VOHS01000038">
    <property type="protein sequence ID" value="TWV95686.1"/>
    <property type="molecule type" value="Genomic_DNA"/>
</dbReference>
<feature type="domain" description="Cadherin" evidence="1">
    <location>
        <begin position="2041"/>
        <end position="2140"/>
    </location>
</feature>
<dbReference type="GO" id="GO:0005509">
    <property type="term" value="F:calcium ion binding"/>
    <property type="evidence" value="ECO:0007669"/>
    <property type="project" value="InterPro"/>
</dbReference>
<dbReference type="Gene3D" id="2.60.40.60">
    <property type="entry name" value="Cadherins"/>
    <property type="match status" value="1"/>
</dbReference>
<evidence type="ECO:0000259" key="1">
    <source>
        <dbReference type="PROSITE" id="PS50268"/>
    </source>
</evidence>
<protein>
    <submittedName>
        <fullName evidence="2">T9SS type B sorting domain-containing protein</fullName>
    </submittedName>
</protein>
<dbReference type="InterPro" id="IPR026341">
    <property type="entry name" value="T9SS_type_B"/>
</dbReference>
<dbReference type="PANTHER" id="PTHR34677">
    <property type="match status" value="1"/>
</dbReference>
<dbReference type="Proteomes" id="UP000318815">
    <property type="component" value="Unassembled WGS sequence"/>
</dbReference>
<evidence type="ECO:0000313" key="2">
    <source>
        <dbReference type="EMBL" id="TWV95686.1"/>
    </source>
</evidence>
<dbReference type="RefSeq" id="WP_146307524.1">
    <property type="nucleotide sequence ID" value="NZ_VOHS01000038.1"/>
</dbReference>
<dbReference type="Pfam" id="PF13585">
    <property type="entry name" value="CHU_C"/>
    <property type="match status" value="1"/>
</dbReference>
<dbReference type="NCBIfam" id="TIGR04131">
    <property type="entry name" value="Bac_Flav_CTERM"/>
    <property type="match status" value="1"/>
</dbReference>
<sequence length="2407" mass="244753">MVTAVGVPADGYYKAGQNLDITVDFSEAIAVTTAGGSPYVALNIGGTVVAADYIGKSAPNTLQFRYTVVSGNNDADGIQITGMSLNGGTITDQATNNANITLNNIASTANVRVNTNIPTVTLSAPSTPVNGDFTVTAVFSEAVAGLTESDFAVTNGIASALQTTDNITYTVTITPNTNGTTTVNLPAAAAENIGTNPSLASNTVSVTADFTAPVVTSVVMPANGYYVEGNVLNFTVNFSEVVNVTTAGGIPYIAVNMNSGILPATYSAGTGTNALTFSYTVQAGDEDMDGIGLGAGISLGGGGTILDAATNNAILTLNSIGNGAGVKVNTTHPTVNITPVTPSPNNAPFTVTVTFSEAVTGLTAADFTILSTTVSNVSTTDNITYTVQLAPSMDGNFSLSLPANKTANIAGNGNQASNTYNFTYDATAPVVSSVAVPANGYYKAGQALNFTVRFDENITINTAGGNPTLNLTIGSTSVAATYTGTNGTDGLNFSYTVVAGEQDMDGITVGALALNGATIRDAATNNANLTLNSVGNTFMVRVNTTHPTVNLSTAAVSPLNAPFNMTVTFSEAVTGLNASDFTVTNGTPGTPTTSDNITYTVLVTPGTDGTVNVSLPADAAVNIGDNGNQASNTLSLTYDATAPVVTSVAVPPNGYYKAGDVLNFTVNFNENITVAGTPQLSLTIGSTVVNASYTAANGTNGMDFAYTVVDGDQDMDGITIGTLTLNGGTIKDAATNDVNLTLNSVAPTTGIFVNTTSATVALTTTAAALVNAPFTVTATFSEAVTGLTAGDFTVTNGTASALQTTNNITYTVTITPTADGTVTVQLPAAAAVNIGNNATQASNTLSVDYDATAPVVTSVAVPVNGNYKSGEPLNFIVRFSEDIILNTIGGNPALTLTVGTATVNATYTGTNGADGLNFTYTVQNGDFDQNGIAINALTLNGAAIQDAATNNATLTLNNVGNTSLVLVDGIVPTVTSVTVPANGYYKAGNALNFTVRFSENITLNTTGGSPTLALTIGTATVNATYTGMDNADGLNFAYTVVTGDQDMDGITVGALALNGATIQDATTNNADLTLNNVGNTANVRVNTTTATVVLTAPATLVNTPFTVTATFSEAVTGLTAGDFTATNGAVTNLQTTDNITYTVTVTPIADGVVTVQVPAAAAVNIGNNPTQVSNTLTVTYDATAPVVASVAVPAAAYYKAGDVLNFIVRFSENINVNTTAGNPALSVIIGSTTVQATYTGTNGSDGLNFSYTVVDGDMDMDGIQVGTLALNSAVIRDLAGNNANTTLNNVNPTNNVFVNTTHPTVTLSTAAASPTNAPFTATITFSEAVSGFAIGDVTATNATLSSLQTTNNITFTVLVTPAADGAVSLNVPADVATNIGNNGNQASNTLSLTYDATAPVVTSVNVPVNGYYKAGDVLNFIVHFNENLTINTTGGTPQLSLTIGTNTVTAANTTNGSNSLSFSYTVVDGDLDMDGITVGALTLNGATIKDAATNNANLTLNGIAPTNNVFVNTVHPTVTVSTTAPALTNAPFTATIIFSEAVTGFTPADVTATNAAVSSLQTTDNITYTILVTPVADGTVAVNVPADVAVNIGNNGNQASNTISLTYDVTAPVVTSVTVPADGYYKAGDVLNFTVKFSENITLNTTGGTPYLTIAIGATNVNAAYTGLAGTDGLNFSYAVVDGDQDMDGIQLGVLAINGATIRDAVGNNADLSLHNVGNTSNVKVNTTHATVVLTSAAALVNAPFTATVTFSEAVTGLTASDFTATNAAVSNLQTTDNITYTVTVTPAADGAVTVQLPAAAAVNIGNNATQASNTLSVTYDATAPVVTSVAVPANGYYKAGQTLEFTVTFSEAITLSTTGGTPAINITIGTTNVQAAYNRVAGANGLVFSYTVQPGQMDLDGITVGTLTLNGGTIKDAATNNANLVLNSVGNTTGVFVHTASPSVQLSTNAPARTNTPFTVTIVFNEAVSGLAAGDFNITNGTAGTLSTTDNITYTLQVTPTADGTVTIQLPAGQAVNVVSNGNTASNTLTLTYDATAPVITAGQSFDVIERSAVGTLAGKVIATEAAGTLQTWTIVTDDSNGAFSIDANGNVLVLDQTKLNAKVNSTVTLTVTVSDGLNTSVAVPVTINVKEKNLAPTLDPIGNTTICPEGSVHTIQLTGASATEPAQTYSFAIITDKPGNFDQLSVSAAGVVTYQLKTSATGTAKVTVTIKDNGGVANGGVDTLQRSFNITVATLGQVTITSDKGATISKGDIVHLTATGGTIFKWDAADGIISGQQSAVLEVRPMENTTYHVTVSNAAGCSNTADFTVNVIADFKVDATNLLTPNGDGKNDKWVIRNLDSYPDNEVKIFDRTGRLIYTRRNYSNDWDGTYNGSPLAEGTYYYVLTIEGGAKTAKGYITIIRDRR</sequence>
<dbReference type="OrthoDB" id="355609at2"/>
<dbReference type="PANTHER" id="PTHR34677:SF3">
    <property type="entry name" value="BACTERIAL IG-LIKE DOMAIN-CONTAINING PROTEIN"/>
    <property type="match status" value="1"/>
</dbReference>
<gene>
    <name evidence="2" type="ORF">FEF09_24290</name>
</gene>
<evidence type="ECO:0000313" key="3">
    <source>
        <dbReference type="Proteomes" id="UP000318815"/>
    </source>
</evidence>
<organism evidence="2 3">
    <name type="scientific">Chitinophaga pinensis</name>
    <dbReference type="NCBI Taxonomy" id="79329"/>
    <lineage>
        <taxon>Bacteria</taxon>
        <taxon>Pseudomonadati</taxon>
        <taxon>Bacteroidota</taxon>
        <taxon>Chitinophagia</taxon>
        <taxon>Chitinophagales</taxon>
        <taxon>Chitinophagaceae</taxon>
        <taxon>Chitinophaga</taxon>
    </lineage>
</organism>
<comment type="caution">
    <text evidence="2">The sequence shown here is derived from an EMBL/GenBank/DDBJ whole genome shotgun (WGS) entry which is preliminary data.</text>
</comment>
<reference evidence="2 3" key="1">
    <citation type="submission" date="2019-08" db="EMBL/GenBank/DDBJ databases">
        <title>Whole genome sequencing of chitin degrading bacteria Chitinophaga pinensis YS16.</title>
        <authorList>
            <person name="Singh R.P."/>
            <person name="Manchanda G."/>
            <person name="Maurya I.K."/>
            <person name="Joshi N.K."/>
            <person name="Srivastava A.K."/>
        </authorList>
    </citation>
    <scope>NUCLEOTIDE SEQUENCE [LARGE SCALE GENOMIC DNA]</scope>
    <source>
        <strain evidence="2 3">YS-16</strain>
    </source>
</reference>
<keyword evidence="3" id="KW-1185">Reference proteome</keyword>
<proteinExistence type="predicted"/>
<name>A0A5C6LR59_9BACT</name>
<dbReference type="PROSITE" id="PS50268">
    <property type="entry name" value="CADHERIN_2"/>
    <property type="match status" value="1"/>
</dbReference>
<dbReference type="SUPFAM" id="SSF49313">
    <property type="entry name" value="Cadherin-like"/>
    <property type="match status" value="1"/>
</dbReference>
<dbReference type="CDD" id="cd11304">
    <property type="entry name" value="Cadherin_repeat"/>
    <property type="match status" value="1"/>
</dbReference>